<dbReference type="InterPro" id="IPR043128">
    <property type="entry name" value="Rev_trsase/Diguanyl_cyclase"/>
</dbReference>
<dbReference type="Gene3D" id="3.10.10.10">
    <property type="entry name" value="HIV Type 1 Reverse Transcriptase, subunit A, domain 1"/>
    <property type="match status" value="1"/>
</dbReference>
<dbReference type="CDD" id="cd01647">
    <property type="entry name" value="RT_LTR"/>
    <property type="match status" value="1"/>
</dbReference>
<dbReference type="GeneID" id="115260554"/>
<dbReference type="Pfam" id="PF00665">
    <property type="entry name" value="rve"/>
    <property type="match status" value="1"/>
</dbReference>
<dbReference type="Gene3D" id="3.30.70.270">
    <property type="match status" value="2"/>
</dbReference>
<evidence type="ECO:0000256" key="2">
    <source>
        <dbReference type="ARBA" id="ARBA00022670"/>
    </source>
</evidence>
<keyword evidence="2" id="KW-0645">Protease</keyword>
<feature type="domain" description="Peptidase A2" evidence="12">
    <location>
        <begin position="269"/>
        <end position="347"/>
    </location>
</feature>
<evidence type="ECO:0000259" key="14">
    <source>
        <dbReference type="PROSITE" id="PS50994"/>
    </source>
</evidence>
<dbReference type="SUPFAM" id="SSF50630">
    <property type="entry name" value="Acid proteases"/>
    <property type="match status" value="1"/>
</dbReference>
<dbReference type="SUPFAM" id="SSF56672">
    <property type="entry name" value="DNA/RNA polymerases"/>
    <property type="match status" value="1"/>
</dbReference>
<dbReference type="InterPro" id="IPR001584">
    <property type="entry name" value="Integrase_cat-core"/>
</dbReference>
<dbReference type="Proteomes" id="UP000069940">
    <property type="component" value="Unassembled WGS sequence"/>
</dbReference>
<dbReference type="Pfam" id="PF17921">
    <property type="entry name" value="Integrase_H2C2"/>
    <property type="match status" value="1"/>
</dbReference>
<evidence type="ECO:0000256" key="5">
    <source>
        <dbReference type="ARBA" id="ARBA00022722"/>
    </source>
</evidence>
<evidence type="ECO:0000259" key="13">
    <source>
        <dbReference type="PROSITE" id="PS50878"/>
    </source>
</evidence>
<reference evidence="16" key="1">
    <citation type="journal article" date="2015" name="Proc. Natl. Acad. Sci. U.S.A.">
        <title>Genome sequence of the Asian Tiger mosquito, Aedes albopictus, reveals insights into its biology, genetics, and evolution.</title>
        <authorList>
            <person name="Chen X.G."/>
            <person name="Jiang X."/>
            <person name="Gu J."/>
            <person name="Xu M."/>
            <person name="Wu Y."/>
            <person name="Deng Y."/>
            <person name="Zhang C."/>
            <person name="Bonizzoni M."/>
            <person name="Dermauw W."/>
            <person name="Vontas J."/>
            <person name="Armbruster P."/>
            <person name="Huang X."/>
            <person name="Yang Y."/>
            <person name="Zhang H."/>
            <person name="He W."/>
            <person name="Peng H."/>
            <person name="Liu Y."/>
            <person name="Wu K."/>
            <person name="Chen J."/>
            <person name="Lirakis M."/>
            <person name="Topalis P."/>
            <person name="Van Leeuwen T."/>
            <person name="Hall A.B."/>
            <person name="Jiang X."/>
            <person name="Thorpe C."/>
            <person name="Mueller R.L."/>
            <person name="Sun C."/>
            <person name="Waterhouse R.M."/>
            <person name="Yan G."/>
            <person name="Tu Z.J."/>
            <person name="Fang X."/>
            <person name="James A.A."/>
        </authorList>
    </citation>
    <scope>NUCLEOTIDE SEQUENCE [LARGE SCALE GENOMIC DNA]</scope>
    <source>
        <strain evidence="16">Foshan</strain>
    </source>
</reference>
<dbReference type="Gene3D" id="1.10.340.70">
    <property type="match status" value="1"/>
</dbReference>
<dbReference type="EnsemblMetazoa" id="AALFPA23_005834.R7509">
    <property type="protein sequence ID" value="AALFPA23_005834.P7509"/>
    <property type="gene ID" value="AALFPA23_005834"/>
</dbReference>
<dbReference type="SUPFAM" id="SSF57756">
    <property type="entry name" value="Retrovirus zinc finger-like domains"/>
    <property type="match status" value="1"/>
</dbReference>
<keyword evidence="6" id="KW-0064">Aspartyl protease</keyword>
<evidence type="ECO:0000313" key="15">
    <source>
        <dbReference type="EnsemblMetazoa" id="AALFPA23_005834.P7509"/>
    </source>
</evidence>
<evidence type="ECO:0000256" key="10">
    <source>
        <dbReference type="ARBA" id="ARBA00023268"/>
    </source>
</evidence>
<reference evidence="15" key="2">
    <citation type="submission" date="2025-05" db="UniProtKB">
        <authorList>
            <consortium name="EnsemblMetazoa"/>
        </authorList>
    </citation>
    <scope>IDENTIFICATION</scope>
    <source>
        <strain evidence="15">Foshan</strain>
    </source>
</reference>
<dbReference type="EC" id="2.7.7.49" evidence="1"/>
<evidence type="ECO:0000256" key="3">
    <source>
        <dbReference type="ARBA" id="ARBA00022679"/>
    </source>
</evidence>
<dbReference type="InterPro" id="IPR000477">
    <property type="entry name" value="RT_dom"/>
</dbReference>
<feature type="compositionally biased region" description="Basic and acidic residues" evidence="11">
    <location>
        <begin position="1234"/>
        <end position="1243"/>
    </location>
</feature>
<dbReference type="Gene3D" id="2.40.70.10">
    <property type="entry name" value="Acid Proteases"/>
    <property type="match status" value="1"/>
</dbReference>
<evidence type="ECO:0000256" key="1">
    <source>
        <dbReference type="ARBA" id="ARBA00012493"/>
    </source>
</evidence>
<dbReference type="InterPro" id="IPR041588">
    <property type="entry name" value="Integrase_H2C2"/>
</dbReference>
<evidence type="ECO:0000259" key="12">
    <source>
        <dbReference type="PROSITE" id="PS50175"/>
    </source>
</evidence>
<proteinExistence type="predicted"/>
<keyword evidence="7" id="KW-0255">Endonuclease</keyword>
<feature type="domain" description="Integrase catalytic" evidence="14">
    <location>
        <begin position="979"/>
        <end position="1134"/>
    </location>
</feature>
<dbReference type="PROSITE" id="PS50878">
    <property type="entry name" value="RT_POL"/>
    <property type="match status" value="1"/>
</dbReference>
<accession>A0ABM1Y568</accession>
<dbReference type="SMART" id="SM00343">
    <property type="entry name" value="ZnF_C2HC"/>
    <property type="match status" value="2"/>
</dbReference>
<dbReference type="PANTHER" id="PTHR37984">
    <property type="entry name" value="PROTEIN CBG26694"/>
    <property type="match status" value="1"/>
</dbReference>
<dbReference type="InterPro" id="IPR036875">
    <property type="entry name" value="Znf_CCHC_sf"/>
</dbReference>
<evidence type="ECO:0000256" key="4">
    <source>
        <dbReference type="ARBA" id="ARBA00022695"/>
    </source>
</evidence>
<evidence type="ECO:0000256" key="11">
    <source>
        <dbReference type="SAM" id="MobiDB-lite"/>
    </source>
</evidence>
<keyword evidence="8" id="KW-0378">Hydrolase</keyword>
<dbReference type="Gene3D" id="3.30.420.10">
    <property type="entry name" value="Ribonuclease H-like superfamily/Ribonuclease H"/>
    <property type="match status" value="1"/>
</dbReference>
<feature type="region of interest" description="Disordered" evidence="11">
    <location>
        <begin position="1222"/>
        <end position="1273"/>
    </location>
</feature>
<dbReference type="CDD" id="cd09274">
    <property type="entry name" value="RNase_HI_RT_Ty3"/>
    <property type="match status" value="1"/>
</dbReference>
<dbReference type="Gene3D" id="4.10.60.10">
    <property type="entry name" value="Zinc finger, CCHC-type"/>
    <property type="match status" value="1"/>
</dbReference>
<organism evidence="15 16">
    <name type="scientific">Aedes albopictus</name>
    <name type="common">Asian tiger mosquito</name>
    <name type="synonym">Stegomyia albopicta</name>
    <dbReference type="NCBI Taxonomy" id="7160"/>
    <lineage>
        <taxon>Eukaryota</taxon>
        <taxon>Metazoa</taxon>
        <taxon>Ecdysozoa</taxon>
        <taxon>Arthropoda</taxon>
        <taxon>Hexapoda</taxon>
        <taxon>Insecta</taxon>
        <taxon>Pterygota</taxon>
        <taxon>Neoptera</taxon>
        <taxon>Endopterygota</taxon>
        <taxon>Diptera</taxon>
        <taxon>Nematocera</taxon>
        <taxon>Culicoidea</taxon>
        <taxon>Culicidae</taxon>
        <taxon>Culicinae</taxon>
        <taxon>Aedini</taxon>
        <taxon>Aedes</taxon>
        <taxon>Stegomyia</taxon>
    </lineage>
</organism>
<dbReference type="InterPro" id="IPR001878">
    <property type="entry name" value="Znf_CCHC"/>
</dbReference>
<feature type="domain" description="Reverse transcriptase" evidence="13">
    <location>
        <begin position="429"/>
        <end position="607"/>
    </location>
</feature>
<dbReference type="InterPro" id="IPR043502">
    <property type="entry name" value="DNA/RNA_pol_sf"/>
</dbReference>
<dbReference type="PANTHER" id="PTHR37984:SF5">
    <property type="entry name" value="PROTEIN NYNRIN-LIKE"/>
    <property type="match status" value="1"/>
</dbReference>
<dbReference type="Pfam" id="PF17919">
    <property type="entry name" value="RT_RNaseH_2"/>
    <property type="match status" value="1"/>
</dbReference>
<dbReference type="PROSITE" id="PS50994">
    <property type="entry name" value="INTEGRASE"/>
    <property type="match status" value="1"/>
</dbReference>
<keyword evidence="4" id="KW-0548">Nucleotidyltransferase</keyword>
<name>A0ABM1Y568_AEDAL</name>
<dbReference type="PROSITE" id="PS50175">
    <property type="entry name" value="ASP_PROT_RETROV"/>
    <property type="match status" value="1"/>
</dbReference>
<evidence type="ECO:0000256" key="8">
    <source>
        <dbReference type="ARBA" id="ARBA00022801"/>
    </source>
</evidence>
<evidence type="ECO:0000313" key="16">
    <source>
        <dbReference type="Proteomes" id="UP000069940"/>
    </source>
</evidence>
<evidence type="ECO:0000256" key="9">
    <source>
        <dbReference type="ARBA" id="ARBA00023125"/>
    </source>
</evidence>
<keyword evidence="5" id="KW-0540">Nuclease</keyword>
<evidence type="ECO:0000256" key="6">
    <source>
        <dbReference type="ARBA" id="ARBA00022750"/>
    </source>
</evidence>
<dbReference type="InterPro" id="IPR041577">
    <property type="entry name" value="RT_RNaseH_2"/>
</dbReference>
<dbReference type="InterPro" id="IPR021109">
    <property type="entry name" value="Peptidase_aspartic_dom_sf"/>
</dbReference>
<dbReference type="Pfam" id="PF00078">
    <property type="entry name" value="RVT_1"/>
    <property type="match status" value="1"/>
</dbReference>
<dbReference type="InterPro" id="IPR001995">
    <property type="entry name" value="Peptidase_A2_cat"/>
</dbReference>
<dbReference type="InterPro" id="IPR050951">
    <property type="entry name" value="Retrovirus_Pol_polyprotein"/>
</dbReference>
<evidence type="ECO:0000256" key="7">
    <source>
        <dbReference type="ARBA" id="ARBA00022759"/>
    </source>
</evidence>
<dbReference type="InterPro" id="IPR036397">
    <property type="entry name" value="RNaseH_sf"/>
</dbReference>
<protein>
    <recommendedName>
        <fullName evidence="1">RNA-directed DNA polymerase</fullName>
        <ecNumber evidence="1">2.7.7.49</ecNumber>
    </recommendedName>
</protein>
<sequence length="1289" mass="148474">MEGYGSPRFALGDQWEMYQERLEQYFVAVDLEEERKSAVLLTSISLEVYQTVKNICYPAKPNTKTYDELCGLLKGRFCATVVTYRERALFYRARQEPDESVLEWHVRLKRLSLNCEFGEHLDHALKDIFVTGLRPGPIFERLCEEDDAVSLEDLLKIASKREATLKNRAVLEVNKIVEKKPNYVPKSFKKTGSATCYACGKANHDFRSCQYRSYVCKICKEKGHIAVVCPRKTKENLGRKDKTVNHLEINNMAYSDPYCVSISVNGRNTKFEVDTGSPITVISEEFYESQFGEFPLRPFQGKLVFYTGGEATPRGAFDAVLKYQGVQAVGQVVVVEGGRNPLIGRDFIGDLLKIKFNKIDAEQTENLEERLKPVLNRYEDLFDDSLGCYKYSKVSLQLKPDAVPKFVKPRKIPISFQPKVEEELEKLEKTGIISKAENADWGTPLVPVLKKDNSIRLCADYRVTVNPFLEDKRYPMPVAEDIFAKLNGGKFFSKLDLKSAYNQLLLDEESKKMLAWSTHKGIYYVNRLPFGTKPACAIFQEILERLLQDCPGCVNFLDDVLVTGATIEEHLNNLSRVLEKLWDAGFRLNKGKCEFFKQRLQFLGHIVDGDGLHKDPEKVRAIMDVARPANVKLLREFLGMVTYYSKFIPNVSATLSPLYRLLKKDVNYEWTSDCEAAFQDIKLKICSDNVLIPYNPDWPVVLVTDASGKGIGAALFQVCPDGNQRPVTFISRVLKNHEKEYSPLDMEALAVYYAVRRLSGYLLGRNFTIWTDHQPLVSLFGRKGIPDMVFGKLQRWAVFLANYDYEIKYIKGVSNKVADFLSRSPVLCCEDDDINDEEAMYLQFIEFETRSLVERKQLIVETRRDPDLSRVVNYVKTGWPTNVQDPELKKFFVRRTELIVEEEVLMWGYRIVAPAKLRTFLLQELHSTHMGIVKMKSLARNYFWWPSIDKDIEDLGKRCEQCIQFRPESGNVPISPWKLCSRPFERVHIDHLFLKNKNFLIITDSYSKWVEVYLVSSLTTKETIEKLEDCFGRFGNCDVLVSDNGRSFTAAEFQEFCKEKGIRHLTSAPYSPCSNGAAENAVKTFKYALKKMLTDSNSRGKSLSSMMNHYLQMYRATPHCTTNETPFKLMFGREMRTRFDTLRKDNVVKHAVKTWKHNENKKDTCFAVGESVYARDYRDPDRQRWIKATISRRKSQNIYECAAAELGTITRRTHQLLKYDYDDYEDDNSGGRDPVADDDHEPIPDDEYQSAEDDAFDDSVPVQQQRGYYRDDGIYVSRSNRMVRAPDRF</sequence>
<feature type="compositionally biased region" description="Acidic residues" evidence="11">
    <location>
        <begin position="1244"/>
        <end position="1257"/>
    </location>
</feature>
<dbReference type="InterPro" id="IPR012337">
    <property type="entry name" value="RNaseH-like_sf"/>
</dbReference>
<dbReference type="RefSeq" id="XP_062713442.1">
    <property type="nucleotide sequence ID" value="XM_062857458.1"/>
</dbReference>
<keyword evidence="3" id="KW-0808">Transferase</keyword>
<keyword evidence="9" id="KW-0238">DNA-binding</keyword>
<keyword evidence="10" id="KW-0511">Multifunctional enzyme</keyword>
<dbReference type="SUPFAM" id="SSF53098">
    <property type="entry name" value="Ribonuclease H-like"/>
    <property type="match status" value="1"/>
</dbReference>
<keyword evidence="16" id="KW-1185">Reference proteome</keyword>